<accession>A0AAD4QJP4</accession>
<name>A0AAD4QJP4_9AGAM</name>
<dbReference type="Proteomes" id="UP001203297">
    <property type="component" value="Unassembled WGS sequence"/>
</dbReference>
<proteinExistence type="predicted"/>
<evidence type="ECO:0000313" key="3">
    <source>
        <dbReference type="Proteomes" id="UP001203297"/>
    </source>
</evidence>
<feature type="compositionally biased region" description="Pro residues" evidence="1">
    <location>
        <begin position="95"/>
        <end position="120"/>
    </location>
</feature>
<keyword evidence="3" id="KW-1185">Reference proteome</keyword>
<evidence type="ECO:0000256" key="1">
    <source>
        <dbReference type="SAM" id="MobiDB-lite"/>
    </source>
</evidence>
<sequence length="120" mass="12800">MQGHPTSMLFLPQTGQAQVSNAHANLPANGSPYQINIGLFTTPQAPSTPLPSTTFFSVQPPSDRPEKLQDSCLSKNQKQPDDTIMNKSPYYQSPSSPPPSPPSPSSPPLSPHSPPPTTLL</sequence>
<reference evidence="2" key="1">
    <citation type="journal article" date="2022" name="New Phytol.">
        <title>Evolutionary transition to the ectomycorrhizal habit in the genomes of a hyperdiverse lineage of mushroom-forming fungi.</title>
        <authorList>
            <person name="Looney B."/>
            <person name="Miyauchi S."/>
            <person name="Morin E."/>
            <person name="Drula E."/>
            <person name="Courty P.E."/>
            <person name="Kohler A."/>
            <person name="Kuo A."/>
            <person name="LaButti K."/>
            <person name="Pangilinan J."/>
            <person name="Lipzen A."/>
            <person name="Riley R."/>
            <person name="Andreopoulos W."/>
            <person name="He G."/>
            <person name="Johnson J."/>
            <person name="Nolan M."/>
            <person name="Tritt A."/>
            <person name="Barry K.W."/>
            <person name="Grigoriev I.V."/>
            <person name="Nagy L.G."/>
            <person name="Hibbett D."/>
            <person name="Henrissat B."/>
            <person name="Matheny P.B."/>
            <person name="Labbe J."/>
            <person name="Martin F.M."/>
        </authorList>
    </citation>
    <scope>NUCLEOTIDE SEQUENCE</scope>
    <source>
        <strain evidence="2">BPL690</strain>
    </source>
</reference>
<organism evidence="2 3">
    <name type="scientific">Multifurca ochricompacta</name>
    <dbReference type="NCBI Taxonomy" id="376703"/>
    <lineage>
        <taxon>Eukaryota</taxon>
        <taxon>Fungi</taxon>
        <taxon>Dikarya</taxon>
        <taxon>Basidiomycota</taxon>
        <taxon>Agaricomycotina</taxon>
        <taxon>Agaricomycetes</taxon>
        <taxon>Russulales</taxon>
        <taxon>Russulaceae</taxon>
        <taxon>Multifurca</taxon>
    </lineage>
</organism>
<dbReference type="AlphaFoldDB" id="A0AAD4QJP4"/>
<dbReference type="EMBL" id="WTXG01000061">
    <property type="protein sequence ID" value="KAI0295173.1"/>
    <property type="molecule type" value="Genomic_DNA"/>
</dbReference>
<feature type="compositionally biased region" description="Polar residues" evidence="1">
    <location>
        <begin position="39"/>
        <end position="60"/>
    </location>
</feature>
<protein>
    <submittedName>
        <fullName evidence="2">Uncharacterized protein</fullName>
    </submittedName>
</protein>
<evidence type="ECO:0000313" key="2">
    <source>
        <dbReference type="EMBL" id="KAI0295173.1"/>
    </source>
</evidence>
<feature type="region of interest" description="Disordered" evidence="1">
    <location>
        <begin position="39"/>
        <end position="120"/>
    </location>
</feature>
<gene>
    <name evidence="2" type="ORF">B0F90DRAFT_1752500</name>
</gene>
<comment type="caution">
    <text evidence="2">The sequence shown here is derived from an EMBL/GenBank/DDBJ whole genome shotgun (WGS) entry which is preliminary data.</text>
</comment>